<dbReference type="PANTHER" id="PTHR15184">
    <property type="entry name" value="ATP SYNTHASE"/>
    <property type="match status" value="1"/>
</dbReference>
<keyword evidence="2" id="KW-0813">Transport</keyword>
<dbReference type="CDD" id="cd01136">
    <property type="entry name" value="ATPase_flagellum-secretory_path_III"/>
    <property type="match status" value="1"/>
</dbReference>
<dbReference type="GO" id="GO:0008564">
    <property type="term" value="F:protein-exporting ATPase activity"/>
    <property type="evidence" value="ECO:0007669"/>
    <property type="project" value="UniProtKB-EC"/>
</dbReference>
<sequence>MEVREAKVEDYLKLWDLIKVVKKVTPYVKYGKVVRVVGNLIEVEGLNCALGELCSVYLDDGSSDVIVGEVVGFQNKRMKLSPLSPLRGIRPGCLVRRYESSHTFAVSDGLIGRVLDAMGQPLDGKGPIPVDGVPYPLKGTSVNPLTRPLIRHQLDVGIRAINGLLPIGKGQRVGIFAGSGVGKSTLLGMMARYTSADVNVIALIGERGREVREFIERELGEDGMKHSVVIVATSDQPATLRMRGAYLACAVAEYFRDRGMDVLLMMDSITRFAMAAREVGLAAGEPPTSKGYTPSVFSALPELLERAGNFEMGSITGLYTVLVEGDDLDDPIADTVRSILDGHIVLDRNLAQNRHYPAIDVLKSVSRLTDQLLDEEHKQLAKRFIEVLAQYRRNEDMIRIGAYVKGTNPETDYAINMIDKLNAYLRQPIEERCTIEEARAMLKALFE</sequence>
<dbReference type="InterPro" id="IPR000194">
    <property type="entry name" value="ATPase_F1/V1/A1_a/bsu_nucl-bd"/>
</dbReference>
<dbReference type="GO" id="GO:0030254">
    <property type="term" value="P:protein secretion by the type III secretion system"/>
    <property type="evidence" value="ECO:0007669"/>
    <property type="project" value="InterPro"/>
</dbReference>
<dbReference type="PROSITE" id="PS00152">
    <property type="entry name" value="ATPASE_ALPHA_BETA"/>
    <property type="match status" value="1"/>
</dbReference>
<accession>A0A7C1B159</accession>
<evidence type="ECO:0000259" key="9">
    <source>
        <dbReference type="SMART" id="SM00382"/>
    </source>
</evidence>
<dbReference type="FunFam" id="3.40.50.12240:FF:000002">
    <property type="entry name" value="Flagellum-specific ATP synthase FliI"/>
    <property type="match status" value="1"/>
</dbReference>
<evidence type="ECO:0000256" key="3">
    <source>
        <dbReference type="ARBA" id="ARBA00022490"/>
    </source>
</evidence>
<keyword evidence="5" id="KW-0067">ATP-binding</keyword>
<dbReference type="Pfam" id="PF00006">
    <property type="entry name" value="ATP-synt_ab"/>
    <property type="match status" value="1"/>
</dbReference>
<keyword evidence="7" id="KW-1278">Translocase</keyword>
<reference evidence="10" key="1">
    <citation type="journal article" date="2020" name="mSystems">
        <title>Genome- and Community-Level Interaction Insights into Carbon Utilization and Element Cycling Functions of Hydrothermarchaeota in Hydrothermal Sediment.</title>
        <authorList>
            <person name="Zhou Z."/>
            <person name="Liu Y."/>
            <person name="Xu W."/>
            <person name="Pan J."/>
            <person name="Luo Z.H."/>
            <person name="Li M."/>
        </authorList>
    </citation>
    <scope>NUCLEOTIDE SEQUENCE [LARGE SCALE GENOMIC DNA]</scope>
    <source>
        <strain evidence="10">HyVt-19</strain>
    </source>
</reference>
<dbReference type="GO" id="GO:0016887">
    <property type="term" value="F:ATP hydrolysis activity"/>
    <property type="evidence" value="ECO:0007669"/>
    <property type="project" value="InterPro"/>
</dbReference>
<dbReference type="InterPro" id="IPR003593">
    <property type="entry name" value="AAA+_ATPase"/>
</dbReference>
<dbReference type="Gene3D" id="3.40.50.12240">
    <property type="match status" value="1"/>
</dbReference>
<dbReference type="InterPro" id="IPR004100">
    <property type="entry name" value="ATPase_F1/V1/A1_a/bsu_N"/>
</dbReference>
<dbReference type="NCBIfam" id="TIGR01026">
    <property type="entry name" value="fliI_yscN"/>
    <property type="match status" value="1"/>
</dbReference>
<gene>
    <name evidence="10" type="ORF">ENG14_02525</name>
</gene>
<dbReference type="CDD" id="cd18117">
    <property type="entry name" value="ATP-synt_flagellum-secretory_path_III_N"/>
    <property type="match status" value="1"/>
</dbReference>
<comment type="catalytic activity">
    <reaction evidence="8">
        <text>ATP + H2O + cellular proteinSide 1 = ADP + phosphate + cellular proteinSide 2.</text>
        <dbReference type="EC" id="7.4.2.8"/>
    </reaction>
</comment>
<keyword evidence="6" id="KW-0653">Protein transport</keyword>
<protein>
    <submittedName>
        <fullName evidence="10">FliI/YscN family ATPase</fullName>
    </submittedName>
</protein>
<evidence type="ECO:0000256" key="1">
    <source>
        <dbReference type="ARBA" id="ARBA00004496"/>
    </source>
</evidence>
<dbReference type="GO" id="GO:0005737">
    <property type="term" value="C:cytoplasm"/>
    <property type="evidence" value="ECO:0007669"/>
    <property type="project" value="UniProtKB-SubCell"/>
</dbReference>
<evidence type="ECO:0000256" key="5">
    <source>
        <dbReference type="ARBA" id="ARBA00022840"/>
    </source>
</evidence>
<keyword evidence="3" id="KW-0963">Cytoplasm</keyword>
<dbReference type="GO" id="GO:0005524">
    <property type="term" value="F:ATP binding"/>
    <property type="evidence" value="ECO:0007669"/>
    <property type="project" value="UniProtKB-KW"/>
</dbReference>
<feature type="domain" description="AAA+ ATPase" evidence="9">
    <location>
        <begin position="169"/>
        <end position="350"/>
    </location>
</feature>
<dbReference type="InterPro" id="IPR005714">
    <property type="entry name" value="ATPase_T3SS_FliI/YscN"/>
</dbReference>
<dbReference type="Pfam" id="PF18269">
    <property type="entry name" value="T3SS_ATPase_C"/>
    <property type="match status" value="1"/>
</dbReference>
<dbReference type="InterPro" id="IPR050053">
    <property type="entry name" value="ATPase_alpha/beta_chains"/>
</dbReference>
<dbReference type="InterPro" id="IPR027417">
    <property type="entry name" value="P-loop_NTPase"/>
</dbReference>
<evidence type="ECO:0000256" key="2">
    <source>
        <dbReference type="ARBA" id="ARBA00022448"/>
    </source>
</evidence>
<keyword evidence="4" id="KW-0547">Nucleotide-binding</keyword>
<name>A0A7C1B159_9BACT</name>
<dbReference type="EMBL" id="DQZW01000119">
    <property type="protein sequence ID" value="HDL89761.1"/>
    <property type="molecule type" value="Genomic_DNA"/>
</dbReference>
<dbReference type="InterPro" id="IPR020003">
    <property type="entry name" value="ATPase_a/bsu_AS"/>
</dbReference>
<dbReference type="Pfam" id="PF02874">
    <property type="entry name" value="ATP-synt_ab_N"/>
    <property type="match status" value="1"/>
</dbReference>
<evidence type="ECO:0000256" key="4">
    <source>
        <dbReference type="ARBA" id="ARBA00022741"/>
    </source>
</evidence>
<proteinExistence type="predicted"/>
<dbReference type="Proteomes" id="UP000886355">
    <property type="component" value="Unassembled WGS sequence"/>
</dbReference>
<dbReference type="AlphaFoldDB" id="A0A7C1B159"/>
<dbReference type="GO" id="GO:0046933">
    <property type="term" value="F:proton-transporting ATP synthase activity, rotational mechanism"/>
    <property type="evidence" value="ECO:0007669"/>
    <property type="project" value="TreeGrafter"/>
</dbReference>
<evidence type="ECO:0000256" key="6">
    <source>
        <dbReference type="ARBA" id="ARBA00022927"/>
    </source>
</evidence>
<comment type="subcellular location">
    <subcellularLocation>
        <location evidence="1">Cytoplasm</location>
    </subcellularLocation>
</comment>
<dbReference type="SUPFAM" id="SSF52540">
    <property type="entry name" value="P-loop containing nucleoside triphosphate hydrolases"/>
    <property type="match status" value="1"/>
</dbReference>
<dbReference type="InterPro" id="IPR040627">
    <property type="entry name" value="T3SS_ATPase_C"/>
</dbReference>
<dbReference type="CDD" id="cd18114">
    <property type="entry name" value="ATP-synt_flagellum-secretory_path_III_C"/>
    <property type="match status" value="1"/>
</dbReference>
<evidence type="ECO:0000256" key="8">
    <source>
        <dbReference type="ARBA" id="ARBA00034006"/>
    </source>
</evidence>
<dbReference type="GO" id="GO:0030257">
    <property type="term" value="C:type III protein secretion system complex"/>
    <property type="evidence" value="ECO:0007669"/>
    <property type="project" value="InterPro"/>
</dbReference>
<evidence type="ECO:0000256" key="7">
    <source>
        <dbReference type="ARBA" id="ARBA00022967"/>
    </source>
</evidence>
<organism evidence="10">
    <name type="scientific">Thermodesulforhabdus norvegica</name>
    <dbReference type="NCBI Taxonomy" id="39841"/>
    <lineage>
        <taxon>Bacteria</taxon>
        <taxon>Pseudomonadati</taxon>
        <taxon>Thermodesulfobacteriota</taxon>
        <taxon>Syntrophobacteria</taxon>
        <taxon>Syntrophobacterales</taxon>
        <taxon>Thermodesulforhabdaceae</taxon>
        <taxon>Thermodesulforhabdus</taxon>
    </lineage>
</organism>
<dbReference type="SMART" id="SM00382">
    <property type="entry name" value="AAA"/>
    <property type="match status" value="1"/>
</dbReference>
<dbReference type="PANTHER" id="PTHR15184:SF9">
    <property type="entry name" value="SPI-1 TYPE 3 SECRETION SYSTEM ATPASE"/>
    <property type="match status" value="1"/>
</dbReference>
<comment type="caution">
    <text evidence="10">The sequence shown here is derived from an EMBL/GenBank/DDBJ whole genome shotgun (WGS) entry which is preliminary data.</text>
</comment>
<evidence type="ECO:0000313" key="10">
    <source>
        <dbReference type="EMBL" id="HDL89761.1"/>
    </source>
</evidence>